<organism evidence="1">
    <name type="scientific">marine sediment metagenome</name>
    <dbReference type="NCBI Taxonomy" id="412755"/>
    <lineage>
        <taxon>unclassified sequences</taxon>
        <taxon>metagenomes</taxon>
        <taxon>ecological metagenomes</taxon>
    </lineage>
</organism>
<evidence type="ECO:0000313" key="1">
    <source>
        <dbReference type="EMBL" id="GAH71040.1"/>
    </source>
</evidence>
<sequence length="58" mass="6703">MRVWCGNPGQLTGFLAKIIEILFEEINIIRKIKSEEREKTIDVMAITQNLAEVSDYCM</sequence>
<protein>
    <submittedName>
        <fullName evidence="1">Uncharacterized protein</fullName>
    </submittedName>
</protein>
<proteinExistence type="predicted"/>
<comment type="caution">
    <text evidence="1">The sequence shown here is derived from an EMBL/GenBank/DDBJ whole genome shotgun (WGS) entry which is preliminary data.</text>
</comment>
<feature type="non-terminal residue" evidence="1">
    <location>
        <position position="58"/>
    </location>
</feature>
<accession>X1IP81</accession>
<gene>
    <name evidence="1" type="ORF">S03H2_45441</name>
</gene>
<dbReference type="EMBL" id="BARU01028472">
    <property type="protein sequence ID" value="GAH71040.1"/>
    <property type="molecule type" value="Genomic_DNA"/>
</dbReference>
<reference evidence="1" key="1">
    <citation type="journal article" date="2014" name="Front. Microbiol.">
        <title>High frequency of phylogenetically diverse reductive dehalogenase-homologous genes in deep subseafloor sedimentary metagenomes.</title>
        <authorList>
            <person name="Kawai M."/>
            <person name="Futagami T."/>
            <person name="Toyoda A."/>
            <person name="Takaki Y."/>
            <person name="Nishi S."/>
            <person name="Hori S."/>
            <person name="Arai W."/>
            <person name="Tsubouchi T."/>
            <person name="Morono Y."/>
            <person name="Uchiyama I."/>
            <person name="Ito T."/>
            <person name="Fujiyama A."/>
            <person name="Inagaki F."/>
            <person name="Takami H."/>
        </authorList>
    </citation>
    <scope>NUCLEOTIDE SEQUENCE</scope>
    <source>
        <strain evidence="1">Expedition CK06-06</strain>
    </source>
</reference>
<name>X1IP81_9ZZZZ</name>
<dbReference type="AlphaFoldDB" id="X1IP81"/>